<dbReference type="RefSeq" id="WP_006464053.1">
    <property type="nucleotide sequence ID" value="NZ_AEEC02000018.1"/>
</dbReference>
<comment type="caution">
    <text evidence="1">The sequence shown here is derived from an EMBL/GenBank/DDBJ whole genome shotgun (WGS) entry which is preliminary data.</text>
</comment>
<feature type="non-terminal residue" evidence="1">
    <location>
        <position position="1"/>
    </location>
</feature>
<dbReference type="AlphaFoldDB" id="A0AAI9N3A7"/>
<gene>
    <name evidence="1" type="ORF">HFRIS_014130</name>
</gene>
<name>A0AAI9N3A7_9BURK</name>
<evidence type="ECO:0000313" key="2">
    <source>
        <dbReference type="Proteomes" id="UP000006772"/>
    </source>
</evidence>
<organism evidence="1 2">
    <name type="scientific">Herbaspirillum frisingense GSF30</name>
    <dbReference type="NCBI Taxonomy" id="864073"/>
    <lineage>
        <taxon>Bacteria</taxon>
        <taxon>Pseudomonadati</taxon>
        <taxon>Pseudomonadota</taxon>
        <taxon>Betaproteobacteria</taxon>
        <taxon>Burkholderiales</taxon>
        <taxon>Oxalobacteraceae</taxon>
        <taxon>Herbaspirillum</taxon>
    </lineage>
</organism>
<reference evidence="1 2" key="1">
    <citation type="journal article" date="2013" name="Front. Microbiol.">
        <title>The genome of the endophytic bacterium H. frisingense GSF30(T) identifies diverse strategies in the Herbaspirillum genus to interact with plants.</title>
        <authorList>
            <person name="Straub D."/>
            <person name="Rothballer M."/>
            <person name="Hartmann A."/>
            <person name="Ludewig U."/>
        </authorList>
    </citation>
    <scope>NUCLEOTIDE SEQUENCE [LARGE SCALE GENOMIC DNA]</scope>
    <source>
        <strain evidence="1 2">GSF30</strain>
    </source>
</reference>
<sequence>LILAPAILREKLLVLDDIERKHNKLDVDELLGFIDEMTKQHKCRVLLILNDDKLDKASGDLWNTFREKVIDQELRLLTSCDEAFEIAGKTFASPYGEHLCELIKICGINNIRIIQKIIKANNRILGGRADLSSGTLNRVLPSIVLLSAIHYRGIEEGPDFQFVLDQGGPQDWNEWSGSRKDRSEDEKKKDRWKALLRKIGVAPKAAEFELLVVEYLKSGLLETLKLGETIKGFESESRVFAAHDECNALLSSLFWDYQTSEEQLLEQAKKVAEKSPLLGPYLVSQFHEALMEFPGGQQYAEAAFRNYIASFDKTSVNSSVLTNFFGRTLHPEIKKLFDEVEAELRVNTSPVDACEYIASNQGWGDRQSLALRSATAEDFERILLTLPVSRLRNFCWKMVELCAQNSSYESHFGPAMDNFAQACRKVIKDNQQPRLSRIIKTLFKEANISNQLDDPVPNAGMLGESDT</sequence>
<dbReference type="Proteomes" id="UP000006772">
    <property type="component" value="Unassembled WGS sequence"/>
</dbReference>
<evidence type="ECO:0008006" key="3">
    <source>
        <dbReference type="Google" id="ProtNLM"/>
    </source>
</evidence>
<proteinExistence type="predicted"/>
<evidence type="ECO:0000313" key="1">
    <source>
        <dbReference type="EMBL" id="EOA04220.1"/>
    </source>
</evidence>
<dbReference type="EMBL" id="AEEC02000018">
    <property type="protein sequence ID" value="EOA04220.1"/>
    <property type="molecule type" value="Genomic_DNA"/>
</dbReference>
<accession>A0AAI9N3A7</accession>
<protein>
    <recommendedName>
        <fullName evidence="3">NTPase KAP</fullName>
    </recommendedName>
</protein>